<dbReference type="KEGG" id="cdes:C0J27_02910"/>
<evidence type="ECO:0000256" key="4">
    <source>
        <dbReference type="ARBA" id="ARBA00005189"/>
    </source>
</evidence>
<keyword evidence="14" id="KW-0443">Lipid metabolism</keyword>
<dbReference type="PANTHER" id="PTHR46382">
    <property type="entry name" value="PHOSPHATIDATE CYTIDYLYLTRANSFERASE"/>
    <property type="match status" value="1"/>
</dbReference>
<dbReference type="UniPathway" id="UPA00557">
    <property type="reaction ID" value="UER00614"/>
</dbReference>
<evidence type="ECO:0000256" key="6">
    <source>
        <dbReference type="ARBA" id="ARBA00012487"/>
    </source>
</evidence>
<evidence type="ECO:0000256" key="2">
    <source>
        <dbReference type="ARBA" id="ARBA00004651"/>
    </source>
</evidence>
<dbReference type="GO" id="GO:0016024">
    <property type="term" value="P:CDP-diacylglycerol biosynthetic process"/>
    <property type="evidence" value="ECO:0007669"/>
    <property type="project" value="UniProtKB-UniPathway"/>
</dbReference>
<comment type="catalytic activity">
    <reaction evidence="1 18">
        <text>a 1,2-diacyl-sn-glycero-3-phosphate + CTP + H(+) = a CDP-1,2-diacyl-sn-glycerol + diphosphate</text>
        <dbReference type="Rhea" id="RHEA:16229"/>
        <dbReference type="ChEBI" id="CHEBI:15378"/>
        <dbReference type="ChEBI" id="CHEBI:33019"/>
        <dbReference type="ChEBI" id="CHEBI:37563"/>
        <dbReference type="ChEBI" id="CHEBI:58332"/>
        <dbReference type="ChEBI" id="CHEBI:58608"/>
        <dbReference type="EC" id="2.7.7.41"/>
    </reaction>
</comment>
<accession>A0A345ZBL3</accession>
<keyword evidence="15 19" id="KW-0472">Membrane</keyword>
<dbReference type="EMBL" id="CP025544">
    <property type="protein sequence ID" value="AXK60680.1"/>
    <property type="molecule type" value="Genomic_DNA"/>
</dbReference>
<evidence type="ECO:0000256" key="14">
    <source>
        <dbReference type="ARBA" id="ARBA00023098"/>
    </source>
</evidence>
<keyword evidence="16" id="KW-0594">Phospholipid biosynthesis</keyword>
<keyword evidence="9" id="KW-0444">Lipid biosynthesis</keyword>
<evidence type="ECO:0000313" key="20">
    <source>
        <dbReference type="EMBL" id="AXK60680.1"/>
    </source>
</evidence>
<feature type="transmembrane region" description="Helical" evidence="19">
    <location>
        <begin position="119"/>
        <end position="140"/>
    </location>
</feature>
<feature type="transmembrane region" description="Helical" evidence="19">
    <location>
        <begin position="161"/>
        <end position="180"/>
    </location>
</feature>
<dbReference type="Proteomes" id="UP000254834">
    <property type="component" value="Chromosome"/>
</dbReference>
<dbReference type="InterPro" id="IPR000374">
    <property type="entry name" value="PC_trans"/>
</dbReference>
<reference evidence="20 21" key="1">
    <citation type="submission" date="2017-12" db="EMBL/GenBank/DDBJ databases">
        <title>Chromulinavorax destructans is a abundant pathogen of dominant heterotrophic picoflagllates.</title>
        <authorList>
            <person name="Deeg C.M."/>
            <person name="Zimmer M."/>
            <person name="Suttle C.A."/>
        </authorList>
    </citation>
    <scope>NUCLEOTIDE SEQUENCE [LARGE SCALE GENOMIC DNA]</scope>
    <source>
        <strain evidence="20 21">SeV1</strain>
    </source>
</reference>
<evidence type="ECO:0000256" key="18">
    <source>
        <dbReference type="RuleBase" id="RU003938"/>
    </source>
</evidence>
<evidence type="ECO:0000256" key="12">
    <source>
        <dbReference type="ARBA" id="ARBA00022695"/>
    </source>
</evidence>
<evidence type="ECO:0000256" key="11">
    <source>
        <dbReference type="ARBA" id="ARBA00022692"/>
    </source>
</evidence>
<comment type="similarity">
    <text evidence="5 18">Belongs to the CDS family.</text>
</comment>
<evidence type="ECO:0000256" key="19">
    <source>
        <dbReference type="SAM" id="Phobius"/>
    </source>
</evidence>
<feature type="transmembrane region" description="Helical" evidence="19">
    <location>
        <begin position="235"/>
        <end position="255"/>
    </location>
</feature>
<keyword evidence="13 19" id="KW-1133">Transmembrane helix</keyword>
<evidence type="ECO:0000256" key="10">
    <source>
        <dbReference type="ARBA" id="ARBA00022679"/>
    </source>
</evidence>
<evidence type="ECO:0000313" key="21">
    <source>
        <dbReference type="Proteomes" id="UP000254834"/>
    </source>
</evidence>
<gene>
    <name evidence="20" type="ORF">C0J27_02910</name>
</gene>
<dbReference type="Pfam" id="PF01148">
    <property type="entry name" value="CTP_transf_1"/>
    <property type="match status" value="1"/>
</dbReference>
<evidence type="ECO:0000256" key="17">
    <source>
        <dbReference type="ARBA" id="ARBA00023264"/>
    </source>
</evidence>
<dbReference type="PROSITE" id="PS01315">
    <property type="entry name" value="CDS"/>
    <property type="match status" value="1"/>
</dbReference>
<evidence type="ECO:0000256" key="7">
    <source>
        <dbReference type="ARBA" id="ARBA00019373"/>
    </source>
</evidence>
<keyword evidence="11 18" id="KW-0812">Transmembrane</keyword>
<dbReference type="OrthoDB" id="9799199at2"/>
<feature type="transmembrane region" description="Helical" evidence="19">
    <location>
        <begin position="93"/>
        <end position="113"/>
    </location>
</feature>
<evidence type="ECO:0000256" key="13">
    <source>
        <dbReference type="ARBA" id="ARBA00022989"/>
    </source>
</evidence>
<dbReference type="PANTHER" id="PTHR46382:SF1">
    <property type="entry name" value="PHOSPHATIDATE CYTIDYLYLTRANSFERASE"/>
    <property type="match status" value="1"/>
</dbReference>
<keyword evidence="17" id="KW-1208">Phospholipid metabolism</keyword>
<sequence length="256" mass="28789">MSIDLTLRSYQLTVQDFALSILKTLLPNQNMLMQTTATKNNALLRIITGIVLGAIFCTTFFYCPSQLFSLLLASILTIIVIAEWKNIFPVNSVYFWAILPFYPIAPFCMLIYLNESPTYKILVLYLFILVFTFDSASYLFGKMYGKTKIIPSISPGKSWQGAIGGYCIATLVFIAISWNNNKYIDLQTACVVSACICIIAFAGDIFESYLKRCAKIKDSSNLLPGHGGFLDRFDAIMAVSVFFFYYKVYLLALLAH</sequence>
<dbReference type="GO" id="GO:0004605">
    <property type="term" value="F:phosphatidate cytidylyltransferase activity"/>
    <property type="evidence" value="ECO:0007669"/>
    <property type="project" value="UniProtKB-EC"/>
</dbReference>
<protein>
    <recommendedName>
        <fullName evidence="7 18">Phosphatidate cytidylyltransferase</fullName>
        <ecNumber evidence="6 18">2.7.7.41</ecNumber>
    </recommendedName>
</protein>
<keyword evidence="8" id="KW-1003">Cell membrane</keyword>
<dbReference type="AlphaFoldDB" id="A0A345ZBL3"/>
<name>A0A345ZBL3_9BACT</name>
<evidence type="ECO:0000256" key="5">
    <source>
        <dbReference type="ARBA" id="ARBA00010185"/>
    </source>
</evidence>
<dbReference type="GO" id="GO:0005886">
    <property type="term" value="C:plasma membrane"/>
    <property type="evidence" value="ECO:0007669"/>
    <property type="project" value="UniProtKB-SubCell"/>
</dbReference>
<comment type="pathway">
    <text evidence="3 18">Phospholipid metabolism; CDP-diacylglycerol biosynthesis; CDP-diacylglycerol from sn-glycerol 3-phosphate: step 3/3.</text>
</comment>
<comment type="subcellular location">
    <subcellularLocation>
        <location evidence="2">Cell membrane</location>
        <topology evidence="2">Multi-pass membrane protein</topology>
    </subcellularLocation>
</comment>
<dbReference type="EC" id="2.7.7.41" evidence="6 18"/>
<evidence type="ECO:0000256" key="16">
    <source>
        <dbReference type="ARBA" id="ARBA00023209"/>
    </source>
</evidence>
<organism evidence="20 21">
    <name type="scientific">Candidatus Chromulinivorax destructor</name>
    <dbReference type="NCBI Taxonomy" id="2066483"/>
    <lineage>
        <taxon>Bacteria</taxon>
        <taxon>Candidatus Babelota</taxon>
        <taxon>Candidatus Babeliae</taxon>
        <taxon>Candidatus Babeliales</taxon>
        <taxon>Candidatus Chromulinivoraceae</taxon>
        <taxon>Candidatus Chromulinivorax</taxon>
    </lineage>
</organism>
<evidence type="ECO:0000256" key="9">
    <source>
        <dbReference type="ARBA" id="ARBA00022516"/>
    </source>
</evidence>
<keyword evidence="12 18" id="KW-0548">Nucleotidyltransferase</keyword>
<keyword evidence="21" id="KW-1185">Reference proteome</keyword>
<keyword evidence="10 18" id="KW-0808">Transferase</keyword>
<evidence type="ECO:0000256" key="3">
    <source>
        <dbReference type="ARBA" id="ARBA00005119"/>
    </source>
</evidence>
<evidence type="ECO:0000256" key="8">
    <source>
        <dbReference type="ARBA" id="ARBA00022475"/>
    </source>
</evidence>
<proteinExistence type="inferred from homology"/>
<comment type="pathway">
    <text evidence="4">Lipid metabolism.</text>
</comment>
<evidence type="ECO:0000256" key="1">
    <source>
        <dbReference type="ARBA" id="ARBA00001698"/>
    </source>
</evidence>
<feature type="transmembrane region" description="Helical" evidence="19">
    <location>
        <begin position="42"/>
        <end position="61"/>
    </location>
</feature>
<feature type="transmembrane region" description="Helical" evidence="19">
    <location>
        <begin position="186"/>
        <end position="206"/>
    </location>
</feature>
<evidence type="ECO:0000256" key="15">
    <source>
        <dbReference type="ARBA" id="ARBA00023136"/>
    </source>
</evidence>